<name>A0A9P6QMK8_9FUNG</name>
<organism evidence="3 4">
    <name type="scientific">Actinomortierella ambigua</name>
    <dbReference type="NCBI Taxonomy" id="1343610"/>
    <lineage>
        <taxon>Eukaryota</taxon>
        <taxon>Fungi</taxon>
        <taxon>Fungi incertae sedis</taxon>
        <taxon>Mucoromycota</taxon>
        <taxon>Mortierellomycotina</taxon>
        <taxon>Mortierellomycetes</taxon>
        <taxon>Mortierellales</taxon>
        <taxon>Mortierellaceae</taxon>
        <taxon>Actinomortierella</taxon>
    </lineage>
</organism>
<dbReference type="InterPro" id="IPR006073">
    <property type="entry name" value="GTP-bd"/>
</dbReference>
<comment type="caution">
    <text evidence="3">The sequence shown here is derived from an EMBL/GenBank/DDBJ whole genome shotgun (WGS) entry which is preliminary data.</text>
</comment>
<evidence type="ECO:0000313" key="4">
    <source>
        <dbReference type="Proteomes" id="UP000807716"/>
    </source>
</evidence>
<feature type="compositionally biased region" description="Basic and acidic residues" evidence="1">
    <location>
        <begin position="53"/>
        <end position="65"/>
    </location>
</feature>
<evidence type="ECO:0000313" key="3">
    <source>
        <dbReference type="EMBL" id="KAG0269322.1"/>
    </source>
</evidence>
<sequence>MLMVTKLPLQALTRYVPAVLAWMNGVTKDISENWAMPKGKEAARLVNVIGPLEAEKEGTEHDARMSKTSRRGHQDNMTSATQSSNLQYHDELQSDTIAIVLLGNSGSGKSTLLNLLGGQFGSGVKMRKGFTKNVQVQEVELGGKIVELIDVPGLFEPNDNETRKNAEQLTEALTRNHEYILYFVLRATNRGLENGELLMMAKFNLCIRRLADGEKVSYRVIVNQIMNDEAHDMYTKSLVRDNFRSLFKQMNAEGFSFDIRVESVHLLSFGIDSAQQQTFRKLVEDDIRKQRATRLDIKNDIAPTNNELRVYHTSMRTLVA</sequence>
<dbReference type="Pfam" id="PF01926">
    <property type="entry name" value="MMR_HSR1"/>
    <property type="match status" value="1"/>
</dbReference>
<feature type="domain" description="G" evidence="2">
    <location>
        <begin position="99"/>
        <end position="187"/>
    </location>
</feature>
<dbReference type="EMBL" id="JAAAJB010000028">
    <property type="protein sequence ID" value="KAG0269322.1"/>
    <property type="molecule type" value="Genomic_DNA"/>
</dbReference>
<protein>
    <recommendedName>
        <fullName evidence="2">G domain-containing protein</fullName>
    </recommendedName>
</protein>
<dbReference type="Gene3D" id="3.40.50.300">
    <property type="entry name" value="P-loop containing nucleotide triphosphate hydrolases"/>
    <property type="match status" value="1"/>
</dbReference>
<accession>A0A9P6QMK8</accession>
<gene>
    <name evidence="3" type="ORF">DFQ27_004006</name>
</gene>
<dbReference type="GO" id="GO:0005525">
    <property type="term" value="F:GTP binding"/>
    <property type="evidence" value="ECO:0007669"/>
    <property type="project" value="InterPro"/>
</dbReference>
<evidence type="ECO:0000256" key="1">
    <source>
        <dbReference type="SAM" id="MobiDB-lite"/>
    </source>
</evidence>
<dbReference type="Proteomes" id="UP000807716">
    <property type="component" value="Unassembled WGS sequence"/>
</dbReference>
<evidence type="ECO:0000259" key="2">
    <source>
        <dbReference type="Pfam" id="PF01926"/>
    </source>
</evidence>
<dbReference type="InterPro" id="IPR027417">
    <property type="entry name" value="P-loop_NTPase"/>
</dbReference>
<dbReference type="AlphaFoldDB" id="A0A9P6QMK8"/>
<reference evidence="3" key="1">
    <citation type="journal article" date="2020" name="Fungal Divers.">
        <title>Resolving the Mortierellaceae phylogeny through synthesis of multi-gene phylogenetics and phylogenomics.</title>
        <authorList>
            <person name="Vandepol N."/>
            <person name="Liber J."/>
            <person name="Desiro A."/>
            <person name="Na H."/>
            <person name="Kennedy M."/>
            <person name="Barry K."/>
            <person name="Grigoriev I.V."/>
            <person name="Miller A.N."/>
            <person name="O'Donnell K."/>
            <person name="Stajich J.E."/>
            <person name="Bonito G."/>
        </authorList>
    </citation>
    <scope>NUCLEOTIDE SEQUENCE</scope>
    <source>
        <strain evidence="3">BC1065</strain>
    </source>
</reference>
<dbReference type="SUPFAM" id="SSF52540">
    <property type="entry name" value="P-loop containing nucleoside triphosphate hydrolases"/>
    <property type="match status" value="1"/>
</dbReference>
<keyword evidence="4" id="KW-1185">Reference proteome</keyword>
<dbReference type="OrthoDB" id="8954335at2759"/>
<proteinExistence type="predicted"/>
<feature type="region of interest" description="Disordered" evidence="1">
    <location>
        <begin position="53"/>
        <end position="83"/>
    </location>
</feature>